<keyword evidence="1" id="KW-0732">Signal</keyword>
<protein>
    <submittedName>
        <fullName evidence="2">Uncharacterized protein</fullName>
    </submittedName>
</protein>
<dbReference type="Proteomes" id="UP001279734">
    <property type="component" value="Unassembled WGS sequence"/>
</dbReference>
<gene>
    <name evidence="2" type="ORF">Nepgr_013649</name>
</gene>
<dbReference type="EMBL" id="BSYO01000011">
    <property type="protein sequence ID" value="GMH11808.1"/>
    <property type="molecule type" value="Genomic_DNA"/>
</dbReference>
<dbReference type="AlphaFoldDB" id="A0AAD3SI85"/>
<evidence type="ECO:0000313" key="3">
    <source>
        <dbReference type="Proteomes" id="UP001279734"/>
    </source>
</evidence>
<keyword evidence="3" id="KW-1185">Reference proteome</keyword>
<comment type="caution">
    <text evidence="2">The sequence shown here is derived from an EMBL/GenBank/DDBJ whole genome shotgun (WGS) entry which is preliminary data.</text>
</comment>
<sequence length="112" mass="12831">MIITVGSCLLVELYPLGVAAADDRLPWWLSPDLWQAGKKAMVMAATNDTAMAIIMIFRMEVVFVDLHGTFSGWPHKSLYPVGSEEKCTRLLVFWKKKRKLFLSMKQNRMKII</sequence>
<evidence type="ECO:0000313" key="2">
    <source>
        <dbReference type="EMBL" id="GMH11808.1"/>
    </source>
</evidence>
<evidence type="ECO:0000256" key="1">
    <source>
        <dbReference type="SAM" id="SignalP"/>
    </source>
</evidence>
<organism evidence="2 3">
    <name type="scientific">Nepenthes gracilis</name>
    <name type="common">Slender pitcher plant</name>
    <dbReference type="NCBI Taxonomy" id="150966"/>
    <lineage>
        <taxon>Eukaryota</taxon>
        <taxon>Viridiplantae</taxon>
        <taxon>Streptophyta</taxon>
        <taxon>Embryophyta</taxon>
        <taxon>Tracheophyta</taxon>
        <taxon>Spermatophyta</taxon>
        <taxon>Magnoliopsida</taxon>
        <taxon>eudicotyledons</taxon>
        <taxon>Gunneridae</taxon>
        <taxon>Pentapetalae</taxon>
        <taxon>Caryophyllales</taxon>
        <taxon>Nepenthaceae</taxon>
        <taxon>Nepenthes</taxon>
    </lineage>
</organism>
<reference evidence="2" key="1">
    <citation type="submission" date="2023-05" db="EMBL/GenBank/DDBJ databases">
        <title>Nepenthes gracilis genome sequencing.</title>
        <authorList>
            <person name="Fukushima K."/>
        </authorList>
    </citation>
    <scope>NUCLEOTIDE SEQUENCE</scope>
    <source>
        <strain evidence="2">SING2019-196</strain>
    </source>
</reference>
<name>A0AAD3SI85_NEPGR</name>
<feature type="signal peptide" evidence="1">
    <location>
        <begin position="1"/>
        <end position="21"/>
    </location>
</feature>
<proteinExistence type="predicted"/>
<accession>A0AAD3SI85</accession>
<feature type="chain" id="PRO_5041925090" evidence="1">
    <location>
        <begin position="22"/>
        <end position="112"/>
    </location>
</feature>